<dbReference type="PROSITE" id="PS51192">
    <property type="entry name" value="HELICASE_ATP_BIND_1"/>
    <property type="match status" value="1"/>
</dbReference>
<dbReference type="SMART" id="SM00487">
    <property type="entry name" value="DEXDc"/>
    <property type="match status" value="1"/>
</dbReference>
<dbReference type="Pfam" id="PF00270">
    <property type="entry name" value="DEAD"/>
    <property type="match status" value="1"/>
</dbReference>
<dbReference type="EC" id="3.6.4.13" evidence="8"/>
<protein>
    <submittedName>
        <fullName evidence="8">ATP-dependent helicase HrpB</fullName>
        <ecNumber evidence="8">3.6.4.13</ecNumber>
    </submittedName>
</protein>
<dbReference type="InterPro" id="IPR011545">
    <property type="entry name" value="DEAD/DEAH_box_helicase_dom"/>
</dbReference>
<gene>
    <name evidence="8" type="ORF">GGR24_002548</name>
</gene>
<dbReference type="PROSITE" id="PS51194">
    <property type="entry name" value="HELICASE_CTER"/>
    <property type="match status" value="1"/>
</dbReference>
<comment type="caution">
    <text evidence="8">The sequence shown here is derived from an EMBL/GenBank/DDBJ whole genome shotgun (WGS) entry which is preliminary data.</text>
</comment>
<evidence type="ECO:0000259" key="7">
    <source>
        <dbReference type="PROSITE" id="PS51194"/>
    </source>
</evidence>
<feature type="region of interest" description="Disordered" evidence="5">
    <location>
        <begin position="804"/>
        <end position="823"/>
    </location>
</feature>
<dbReference type="SMART" id="SM00847">
    <property type="entry name" value="HA2"/>
    <property type="match status" value="1"/>
</dbReference>
<dbReference type="CDD" id="cd17990">
    <property type="entry name" value="DEXHc_HrpB"/>
    <property type="match status" value="1"/>
</dbReference>
<dbReference type="PANTHER" id="PTHR43519">
    <property type="entry name" value="ATP-DEPENDENT RNA HELICASE HRPB"/>
    <property type="match status" value="1"/>
</dbReference>
<dbReference type="Gene3D" id="1.20.120.1080">
    <property type="match status" value="1"/>
</dbReference>
<dbReference type="GO" id="GO:0016787">
    <property type="term" value="F:hydrolase activity"/>
    <property type="evidence" value="ECO:0007669"/>
    <property type="project" value="UniProtKB-KW"/>
</dbReference>
<dbReference type="FunFam" id="3.40.50.300:FF:002125">
    <property type="entry name" value="ATP-dependent helicase HrpB"/>
    <property type="match status" value="1"/>
</dbReference>
<evidence type="ECO:0000256" key="4">
    <source>
        <dbReference type="ARBA" id="ARBA00022840"/>
    </source>
</evidence>
<dbReference type="GO" id="GO:0005524">
    <property type="term" value="F:ATP binding"/>
    <property type="evidence" value="ECO:0007669"/>
    <property type="project" value="UniProtKB-KW"/>
</dbReference>
<evidence type="ECO:0000256" key="5">
    <source>
        <dbReference type="SAM" id="MobiDB-lite"/>
    </source>
</evidence>
<dbReference type="InterPro" id="IPR013689">
    <property type="entry name" value="RNA_helicase_ATP-dep_HrpB_C"/>
</dbReference>
<keyword evidence="3 8" id="KW-0347">Helicase</keyword>
<dbReference type="InterPro" id="IPR014001">
    <property type="entry name" value="Helicase_ATP-bd"/>
</dbReference>
<sequence>MAESGADSLPIDEALPRLMAALERGDAVLVAPPGAGKTTRVPLALLDAPWRGDGRILLLEPRRIAARAAAERMARTLGERVGETVGLRVRLGSKVGPKTRIEVVTEGVFARRIIADPELAGVAAVLFDEFHERSLDADLGLALARDAKEGLRPDLRLLVMSATLDGARVARLLGRAETIESLGRSYPVETRHLPRPARVRVEDAMAAAVRRALGEERGGVLAFLPGRAEIRRTAERLADLGPEVEIAELHGGLDPNAQDRAIAPASAGRRKVALATSIAETSLTIEGVRIVIDSGLSREPRHEPGLGLTRLETVRVSRAAADQRRGRAGRTEPGVCYRLWEEAATASLDPFARPEILASDLTGFLLDLAAWGVTDPGKLAFLDAPPAAAVAEGRATLRALRALDDDGRITERGRRLREIALPPRLAAMLVDAAPVGDGKLASLIALLAVERGLGGDSPDVTERLERFARERGPRAEGARRLAAGWLSSVGAGDEQAVEVARAGLVIARAFPDRIAKARGGRPGAFLLANGRGAAVDPASPLSREPYLVALDVTGVAQEGRILLAAPLTEPDLLEAAADRIEEREDIAFDPQAAAVRGRARRRLGALTLSERPFAPPPGPATAAALAEGVAAAGLQRLPWSRGARALVARVEFLRRSQPQAGWPDLSDAALSASVGDWLAPFLGDAAALREIPAETVMNAIEALVPYDLRRRLDAEAPSHFDAPSGSRLPIDYDAEEGPALDVRVQELFGLQRHPAIAGGRVPLMLRLLSPAHRPIQVTRDLPGFWAGSWKEVRAEMRGRYPKHVWPEDPAAAAPTSRAKPRGA</sequence>
<evidence type="ECO:0000259" key="6">
    <source>
        <dbReference type="PROSITE" id="PS51192"/>
    </source>
</evidence>
<dbReference type="PANTHER" id="PTHR43519:SF1">
    <property type="entry name" value="ATP-DEPENDENT RNA HELICASE HRPB"/>
    <property type="match status" value="1"/>
</dbReference>
<feature type="domain" description="Helicase C-terminal" evidence="7">
    <location>
        <begin position="208"/>
        <end position="372"/>
    </location>
</feature>
<evidence type="ECO:0000313" key="8">
    <source>
        <dbReference type="EMBL" id="MBB3973871.1"/>
    </source>
</evidence>
<keyword evidence="1" id="KW-0547">Nucleotide-binding</keyword>
<keyword evidence="9" id="KW-1185">Reference proteome</keyword>
<dbReference type="EMBL" id="JACIDR010000004">
    <property type="protein sequence ID" value="MBB3973871.1"/>
    <property type="molecule type" value="Genomic_DNA"/>
</dbReference>
<dbReference type="NCBIfam" id="TIGR01970">
    <property type="entry name" value="DEAH_box_HrpB"/>
    <property type="match status" value="1"/>
</dbReference>
<dbReference type="Pfam" id="PF00271">
    <property type="entry name" value="Helicase_C"/>
    <property type="match status" value="1"/>
</dbReference>
<dbReference type="InterPro" id="IPR027417">
    <property type="entry name" value="P-loop_NTPase"/>
</dbReference>
<proteinExistence type="predicted"/>
<dbReference type="AlphaFoldDB" id="A0A7W6D3F9"/>
<evidence type="ECO:0000313" key="9">
    <source>
        <dbReference type="Proteomes" id="UP000528964"/>
    </source>
</evidence>
<reference evidence="8 9" key="1">
    <citation type="submission" date="2020-08" db="EMBL/GenBank/DDBJ databases">
        <title>Genomic Encyclopedia of Type Strains, Phase IV (KMG-IV): sequencing the most valuable type-strain genomes for metagenomic binning, comparative biology and taxonomic classification.</title>
        <authorList>
            <person name="Goeker M."/>
        </authorList>
    </citation>
    <scope>NUCLEOTIDE SEQUENCE [LARGE SCALE GENOMIC DNA]</scope>
    <source>
        <strain evidence="8 9">DSM 25481</strain>
    </source>
</reference>
<evidence type="ECO:0000256" key="2">
    <source>
        <dbReference type="ARBA" id="ARBA00022801"/>
    </source>
</evidence>
<dbReference type="InterPro" id="IPR001650">
    <property type="entry name" value="Helicase_C-like"/>
</dbReference>
<dbReference type="Proteomes" id="UP000528964">
    <property type="component" value="Unassembled WGS sequence"/>
</dbReference>
<dbReference type="InterPro" id="IPR010225">
    <property type="entry name" value="HrpB"/>
</dbReference>
<dbReference type="CDD" id="cd18791">
    <property type="entry name" value="SF2_C_RHA"/>
    <property type="match status" value="1"/>
</dbReference>
<name>A0A7W6D3F9_9HYPH</name>
<keyword evidence="2 8" id="KW-0378">Hydrolase</keyword>
<dbReference type="PIRSF" id="PIRSF005496">
    <property type="entry name" value="ATP_hel_hrpB"/>
    <property type="match status" value="1"/>
</dbReference>
<keyword evidence="4" id="KW-0067">ATP-binding</keyword>
<dbReference type="SUPFAM" id="SSF52540">
    <property type="entry name" value="P-loop containing nucleoside triphosphate hydrolases"/>
    <property type="match status" value="1"/>
</dbReference>
<dbReference type="InterPro" id="IPR049614">
    <property type="entry name" value="HrpB_DEXH"/>
</dbReference>
<dbReference type="RefSeq" id="WP_183395740.1">
    <property type="nucleotide sequence ID" value="NZ_JACIDR010000004.1"/>
</dbReference>
<accession>A0A7W6D3F9</accession>
<organism evidence="8 9">
    <name type="scientific">Hansschlegelia beijingensis</name>
    <dbReference type="NCBI Taxonomy" id="1133344"/>
    <lineage>
        <taxon>Bacteria</taxon>
        <taxon>Pseudomonadati</taxon>
        <taxon>Pseudomonadota</taxon>
        <taxon>Alphaproteobacteria</taxon>
        <taxon>Hyphomicrobiales</taxon>
        <taxon>Methylopilaceae</taxon>
        <taxon>Hansschlegelia</taxon>
    </lineage>
</organism>
<dbReference type="GO" id="GO:0003724">
    <property type="term" value="F:RNA helicase activity"/>
    <property type="evidence" value="ECO:0007669"/>
    <property type="project" value="UniProtKB-EC"/>
</dbReference>
<dbReference type="InterPro" id="IPR007502">
    <property type="entry name" value="Helicase-assoc_dom"/>
</dbReference>
<feature type="domain" description="Helicase ATP-binding" evidence="6">
    <location>
        <begin position="18"/>
        <end position="182"/>
    </location>
</feature>
<evidence type="ECO:0000256" key="1">
    <source>
        <dbReference type="ARBA" id="ARBA00022741"/>
    </source>
</evidence>
<evidence type="ECO:0000256" key="3">
    <source>
        <dbReference type="ARBA" id="ARBA00022806"/>
    </source>
</evidence>
<dbReference type="SMART" id="SM00490">
    <property type="entry name" value="HELICc"/>
    <property type="match status" value="1"/>
</dbReference>
<dbReference type="Pfam" id="PF08482">
    <property type="entry name" value="HrpB_C"/>
    <property type="match status" value="1"/>
</dbReference>
<dbReference type="GO" id="GO:0003676">
    <property type="term" value="F:nucleic acid binding"/>
    <property type="evidence" value="ECO:0007669"/>
    <property type="project" value="InterPro"/>
</dbReference>
<dbReference type="Gene3D" id="3.40.50.300">
    <property type="entry name" value="P-loop containing nucleotide triphosphate hydrolases"/>
    <property type="match status" value="2"/>
</dbReference>